<evidence type="ECO:0000256" key="12">
    <source>
        <dbReference type="ARBA" id="ARBA00023310"/>
    </source>
</evidence>
<dbReference type="GO" id="GO:0033177">
    <property type="term" value="C:proton-transporting two-sector ATPase complex, proton-transporting domain"/>
    <property type="evidence" value="ECO:0007669"/>
    <property type="project" value="InterPro"/>
</dbReference>
<dbReference type="CDD" id="cd18185">
    <property type="entry name" value="ATP-synt_Fo_c_ATPE"/>
    <property type="match status" value="1"/>
</dbReference>
<accession>A0A450V019</accession>
<dbReference type="Gene3D" id="1.20.20.10">
    <property type="entry name" value="F1F0 ATP synthase subunit C"/>
    <property type="match status" value="1"/>
</dbReference>
<dbReference type="InterPro" id="IPR002379">
    <property type="entry name" value="ATPase_proteolipid_c-like_dom"/>
</dbReference>
<dbReference type="NCBIfam" id="TIGR01260">
    <property type="entry name" value="ATP_synt_c"/>
    <property type="match status" value="1"/>
</dbReference>
<proteinExistence type="inferred from homology"/>
<dbReference type="EMBL" id="CAADFJ010000087">
    <property type="protein sequence ID" value="VFK02305.1"/>
    <property type="molecule type" value="Genomic_DNA"/>
</dbReference>
<comment type="function">
    <text evidence="13 14">F(1)F(0) ATP synthase produces ATP from ADP in the presence of a proton or sodium gradient. F-type ATPases consist of two structural domains, F(1) containing the extramembraneous catalytic core and F(0) containing the membrane proton channel, linked together by a central stalk and a peripheral stalk. During catalysis, ATP synthesis in the catalytic domain of F(1) is coupled via a rotary mechanism of the central stalk subunits to proton translocation.</text>
</comment>
<feature type="transmembrane region" description="Helical" evidence="14">
    <location>
        <begin position="20"/>
        <end position="42"/>
    </location>
</feature>
<name>A0A450V019_9GAMM</name>
<dbReference type="GO" id="GO:0008289">
    <property type="term" value="F:lipid binding"/>
    <property type="evidence" value="ECO:0007669"/>
    <property type="project" value="UniProtKB-KW"/>
</dbReference>
<keyword evidence="3 14" id="KW-0813">Transport</keyword>
<dbReference type="Pfam" id="PF00137">
    <property type="entry name" value="ATP-synt_C"/>
    <property type="match status" value="1"/>
</dbReference>
<evidence type="ECO:0000256" key="11">
    <source>
        <dbReference type="ARBA" id="ARBA00023136"/>
    </source>
</evidence>
<keyword evidence="11 14" id="KW-0472">Membrane</keyword>
<evidence type="ECO:0000256" key="8">
    <source>
        <dbReference type="ARBA" id="ARBA00022989"/>
    </source>
</evidence>
<keyword evidence="5 14" id="KW-0138">CF(0)</keyword>
<dbReference type="InterPro" id="IPR020537">
    <property type="entry name" value="ATP_synth_F0_csu_DDCD_BS"/>
</dbReference>
<comment type="function">
    <text evidence="14">Key component of the F(0) channel; it plays a direct role in translocation across the membrane. A homomeric c-ring of between 10-14 subunits forms the central stalk rotor element with the F(1) delta and epsilon subunits.</text>
</comment>
<dbReference type="SUPFAM" id="SSF81333">
    <property type="entry name" value="F1F0 ATP synthase subunit C"/>
    <property type="match status" value="1"/>
</dbReference>
<evidence type="ECO:0000256" key="13">
    <source>
        <dbReference type="ARBA" id="ARBA00025198"/>
    </source>
</evidence>
<comment type="similarity">
    <text evidence="2 14">Belongs to the ATPase C chain family.</text>
</comment>
<dbReference type="HAMAP" id="MF_01396">
    <property type="entry name" value="ATP_synth_c_bact"/>
    <property type="match status" value="1"/>
</dbReference>
<dbReference type="InterPro" id="IPR035921">
    <property type="entry name" value="F/V-ATP_Csub_sf"/>
</dbReference>
<keyword evidence="10 14" id="KW-0446">Lipid-binding</keyword>
<keyword evidence="6 14" id="KW-0812">Transmembrane</keyword>
<dbReference type="EMBL" id="CAADFI010000126">
    <property type="protein sequence ID" value="VFJ98122.1"/>
    <property type="molecule type" value="Genomic_DNA"/>
</dbReference>
<comment type="subcellular location">
    <subcellularLocation>
        <location evidence="1 14">Cell membrane</location>
        <topology evidence="1 14">Multi-pass membrane protein</topology>
    </subcellularLocation>
</comment>
<sequence>MSPADVAQISAIAQISAYTAIGVGIILAAAGLGSALGWGLICSKYMEGIARQPEMRPQLLGQMLFTGGLMEAFPMIVLGISMWFIFANPFLGAAQASMAAAIAG</sequence>
<evidence type="ECO:0000256" key="5">
    <source>
        <dbReference type="ARBA" id="ARBA00022547"/>
    </source>
</evidence>
<dbReference type="FunFam" id="1.20.20.10:FF:000002">
    <property type="entry name" value="ATP synthase subunit c"/>
    <property type="match status" value="1"/>
</dbReference>
<evidence type="ECO:0000256" key="10">
    <source>
        <dbReference type="ARBA" id="ARBA00023121"/>
    </source>
</evidence>
<dbReference type="GO" id="GO:0046933">
    <property type="term" value="F:proton-transporting ATP synthase activity, rotational mechanism"/>
    <property type="evidence" value="ECO:0007669"/>
    <property type="project" value="UniProtKB-UniRule"/>
</dbReference>
<keyword evidence="9 14" id="KW-0406">Ion transport</keyword>
<dbReference type="EMBL" id="CAADFG010000120">
    <property type="protein sequence ID" value="VFJ97391.1"/>
    <property type="molecule type" value="Genomic_DNA"/>
</dbReference>
<evidence type="ECO:0000256" key="9">
    <source>
        <dbReference type="ARBA" id="ARBA00023065"/>
    </source>
</evidence>
<evidence type="ECO:0000259" key="15">
    <source>
        <dbReference type="Pfam" id="PF00137"/>
    </source>
</evidence>
<evidence type="ECO:0000256" key="4">
    <source>
        <dbReference type="ARBA" id="ARBA00022475"/>
    </source>
</evidence>
<organism evidence="17">
    <name type="scientific">Candidatus Kentrum eta</name>
    <dbReference type="NCBI Taxonomy" id="2126337"/>
    <lineage>
        <taxon>Bacteria</taxon>
        <taxon>Pseudomonadati</taxon>
        <taxon>Pseudomonadota</taxon>
        <taxon>Gammaproteobacteria</taxon>
        <taxon>Candidatus Kentrum</taxon>
    </lineage>
</organism>
<dbReference type="AlphaFoldDB" id="A0A450V019"/>
<keyword evidence="8 14" id="KW-1133">Transmembrane helix</keyword>
<feature type="site" description="Reversibly protonated during proton transport" evidence="14">
    <location>
        <position position="71"/>
    </location>
</feature>
<dbReference type="InterPro" id="IPR005953">
    <property type="entry name" value="ATP_synth_csu_bac/chlpt"/>
</dbReference>
<dbReference type="PRINTS" id="PR00124">
    <property type="entry name" value="ATPASEC"/>
</dbReference>
<evidence type="ECO:0000256" key="3">
    <source>
        <dbReference type="ARBA" id="ARBA00022448"/>
    </source>
</evidence>
<reference evidence="17" key="1">
    <citation type="submission" date="2019-02" db="EMBL/GenBank/DDBJ databases">
        <authorList>
            <person name="Gruber-Vodicka R. H."/>
            <person name="Seah K. B. B."/>
        </authorList>
    </citation>
    <scope>NUCLEOTIDE SEQUENCE</scope>
    <source>
        <strain evidence="18">BECK_SA2B12</strain>
        <strain evidence="16">BECK_SA2B15</strain>
        <strain evidence="17">BECK_SA2B20</strain>
    </source>
</reference>
<evidence type="ECO:0000313" key="17">
    <source>
        <dbReference type="EMBL" id="VFJ98122.1"/>
    </source>
</evidence>
<keyword evidence="7 14" id="KW-0375">Hydrogen ion transport</keyword>
<dbReference type="InterPro" id="IPR000454">
    <property type="entry name" value="ATP_synth_F0_csu"/>
</dbReference>
<evidence type="ECO:0000256" key="14">
    <source>
        <dbReference type="HAMAP-Rule" id="MF_01396"/>
    </source>
</evidence>
<evidence type="ECO:0000256" key="6">
    <source>
        <dbReference type="ARBA" id="ARBA00022692"/>
    </source>
</evidence>
<evidence type="ECO:0000256" key="1">
    <source>
        <dbReference type="ARBA" id="ARBA00004651"/>
    </source>
</evidence>
<dbReference type="InterPro" id="IPR038662">
    <property type="entry name" value="ATP_synth_F0_csu_sf"/>
</dbReference>
<dbReference type="GO" id="GO:0045259">
    <property type="term" value="C:proton-transporting ATP synthase complex"/>
    <property type="evidence" value="ECO:0007669"/>
    <property type="project" value="UniProtKB-KW"/>
</dbReference>
<gene>
    <name evidence="14" type="primary">atpE</name>
    <name evidence="16" type="ORF">BECKH772A_GA0070896_101201</name>
    <name evidence="17" type="ORF">BECKH772B_GA0070898_101261</name>
    <name evidence="18" type="ORF">BECKH772C_GA0070978_100874</name>
</gene>
<feature type="domain" description="V-ATPase proteolipid subunit C-like" evidence="15">
    <location>
        <begin position="21"/>
        <end position="83"/>
    </location>
</feature>
<dbReference type="PROSITE" id="PS00605">
    <property type="entry name" value="ATPASE_C"/>
    <property type="match status" value="1"/>
</dbReference>
<dbReference type="NCBIfam" id="NF005363">
    <property type="entry name" value="PRK06876.1"/>
    <property type="match status" value="1"/>
</dbReference>
<protein>
    <recommendedName>
        <fullName evidence="14">ATP synthase subunit c</fullName>
    </recommendedName>
    <alternativeName>
        <fullName evidence="14">ATP synthase F(0) sector subunit c</fullName>
    </alternativeName>
    <alternativeName>
        <fullName evidence="14">F-type ATPase subunit c</fullName>
        <shortName evidence="14">F-ATPase subunit c</shortName>
    </alternativeName>
    <alternativeName>
        <fullName evidence="14">Lipid-binding protein</fullName>
    </alternativeName>
</protein>
<dbReference type="GO" id="GO:0005886">
    <property type="term" value="C:plasma membrane"/>
    <property type="evidence" value="ECO:0007669"/>
    <property type="project" value="UniProtKB-SubCell"/>
</dbReference>
<evidence type="ECO:0000256" key="2">
    <source>
        <dbReference type="ARBA" id="ARBA00006704"/>
    </source>
</evidence>
<evidence type="ECO:0000313" key="18">
    <source>
        <dbReference type="EMBL" id="VFK02305.1"/>
    </source>
</evidence>
<keyword evidence="4 14" id="KW-1003">Cell membrane</keyword>
<evidence type="ECO:0000256" key="7">
    <source>
        <dbReference type="ARBA" id="ARBA00022781"/>
    </source>
</evidence>
<feature type="transmembrane region" description="Helical" evidence="14">
    <location>
        <begin position="63"/>
        <end position="86"/>
    </location>
</feature>
<keyword evidence="12 14" id="KW-0066">ATP synthesis</keyword>
<evidence type="ECO:0000313" key="16">
    <source>
        <dbReference type="EMBL" id="VFJ97391.1"/>
    </source>
</evidence>